<evidence type="ECO:0000256" key="8">
    <source>
        <dbReference type="ARBA" id="ARBA00023242"/>
    </source>
</evidence>
<dbReference type="PANTHER" id="PTHR40626:SF3">
    <property type="entry name" value="TRANSCRIPTION FACTOR WITH C2H2 AND ZN(2)-CYS(6) DNA BINDING DOMAIN (EUROFUNG)-RELATED"/>
    <property type="match status" value="1"/>
</dbReference>
<evidence type="ECO:0000256" key="6">
    <source>
        <dbReference type="ARBA" id="ARBA00023015"/>
    </source>
</evidence>
<dbReference type="Proteomes" id="UP000596276">
    <property type="component" value="Chromosome 5"/>
</dbReference>
<evidence type="ECO:0000256" key="2">
    <source>
        <dbReference type="ARBA" id="ARBA00022723"/>
    </source>
</evidence>
<evidence type="ECO:0000256" key="1">
    <source>
        <dbReference type="ARBA" id="ARBA00004123"/>
    </source>
</evidence>
<dbReference type="GO" id="GO:0000981">
    <property type="term" value="F:DNA-binding transcription factor activity, RNA polymerase II-specific"/>
    <property type="evidence" value="ECO:0007669"/>
    <property type="project" value="InterPro"/>
</dbReference>
<evidence type="ECO:0000256" key="9">
    <source>
        <dbReference type="SAM" id="MobiDB-lite"/>
    </source>
</evidence>
<comment type="subcellular location">
    <subcellularLocation>
        <location evidence="1">Nucleus</location>
    </subcellularLocation>
</comment>
<dbReference type="GO" id="GO:0005634">
    <property type="term" value="C:nucleus"/>
    <property type="evidence" value="ECO:0007669"/>
    <property type="project" value="UniProtKB-SubCell"/>
</dbReference>
<keyword evidence="8" id="KW-0539">Nucleus</keyword>
<reference evidence="12" key="1">
    <citation type="journal article" date="2021" name="G3 (Bethesda)">
        <title>Chromosome assembled and annotated genome sequence of Aspergillus flavus NRRL 3357.</title>
        <authorList>
            <person name="Skerker J.M."/>
            <person name="Pianalto K.M."/>
            <person name="Mondo S.J."/>
            <person name="Yang K."/>
            <person name="Arkin A.P."/>
            <person name="Keller N.P."/>
            <person name="Grigoriev I.V."/>
            <person name="Louise Glass N.L."/>
        </authorList>
    </citation>
    <scope>NUCLEOTIDE SEQUENCE [LARGE SCALE GENOMIC DNA]</scope>
    <source>
        <strain evidence="12">ATCC 200026 / FGSC A1120 / IAM 13836 / NRRL 3357 / JCM 12722 / SRRC 167</strain>
    </source>
</reference>
<dbReference type="GO" id="GO:0008270">
    <property type="term" value="F:zinc ion binding"/>
    <property type="evidence" value="ECO:0007669"/>
    <property type="project" value="UniProtKB-KW"/>
</dbReference>
<dbReference type="AlphaFoldDB" id="A0A7U2MJW1"/>
<dbReference type="CDD" id="cd12148">
    <property type="entry name" value="fungal_TF_MHR"/>
    <property type="match status" value="1"/>
</dbReference>
<dbReference type="InterPro" id="IPR007219">
    <property type="entry name" value="XnlR_reg_dom"/>
</dbReference>
<protein>
    <recommendedName>
        <fullName evidence="10">Xylanolytic transcriptional activator regulatory domain-containing protein</fullName>
    </recommendedName>
</protein>
<dbReference type="Pfam" id="PF04082">
    <property type="entry name" value="Fungal_trans"/>
    <property type="match status" value="1"/>
</dbReference>
<dbReference type="EMBL" id="CP044621">
    <property type="protein sequence ID" value="QRD85086.1"/>
    <property type="molecule type" value="Genomic_DNA"/>
</dbReference>
<dbReference type="InterPro" id="IPR051059">
    <property type="entry name" value="VerF-like"/>
</dbReference>
<feature type="region of interest" description="Disordered" evidence="9">
    <location>
        <begin position="48"/>
        <end position="72"/>
    </location>
</feature>
<evidence type="ECO:0000256" key="4">
    <source>
        <dbReference type="ARBA" id="ARBA00022771"/>
    </source>
</evidence>
<evidence type="ECO:0000256" key="3">
    <source>
        <dbReference type="ARBA" id="ARBA00022737"/>
    </source>
</evidence>
<name>A0A7U2MJW1_ASPFN</name>
<keyword evidence="7" id="KW-0804">Transcription</keyword>
<evidence type="ECO:0000313" key="12">
    <source>
        <dbReference type="Proteomes" id="UP000596276"/>
    </source>
</evidence>
<sequence>MPLSETGVATNSHTPPEEQHIIANTDSMETPHQGTVNEINSLPTKKYSLRSGGSHQHSIEEDDTEETETSGPCLLPDSSLAELRWSDRHFEDIQLLLDPILFDKVEHNHALQLPSAVGVPCIDIDPADTFSFLARISSKESASLQTRYDCSSLLKRGWEGQGMSGDSIEKQGVLPFPVPASSLTDTWPSAYEIIHQIRTLSQNSTIMHTWSQQVEGDCIRFFSPSNLQRFISIYWTAWHPHYPVIHKPTFSITSAPAHLTAAMAVMGACFSQNANDNHNVKLWLNSVEEMVFSNRYFGDLMLQDPATVNIRDIVQLLQAAYCVCTFQISEGSHISRRRIRRQRFSMVVSLARDLNLFSIKHKDLDNVRGGDFCWETFIATEECIRTMLFIYIHDTGFAIFTLCAEAFQINSLISVDTQLQPMRTAIHNWKLAWNQRFAIQDSFGLPKEEDTMFVGIEDHWRRLGFFQNASEYWLLLNILIRRIDERQRNRDDLSVQSDVELTSSVIDRPYTPSRCDSPTMEDLNNLISEHHRQFKPYA</sequence>
<gene>
    <name evidence="11" type="ORF">F9C07_2260236</name>
</gene>
<feature type="domain" description="Xylanolytic transcriptional activator regulatory" evidence="10">
    <location>
        <begin position="231"/>
        <end position="397"/>
    </location>
</feature>
<keyword evidence="4" id="KW-0863">Zinc-finger</keyword>
<evidence type="ECO:0000313" key="11">
    <source>
        <dbReference type="EMBL" id="QRD85086.1"/>
    </source>
</evidence>
<keyword evidence="5" id="KW-0862">Zinc</keyword>
<dbReference type="VEuPathDB" id="FungiDB:F9C07_2260236"/>
<dbReference type="VEuPathDB" id="FungiDB:AFLA_009897"/>
<evidence type="ECO:0000259" key="10">
    <source>
        <dbReference type="Pfam" id="PF04082"/>
    </source>
</evidence>
<dbReference type="GO" id="GO:0000785">
    <property type="term" value="C:chromatin"/>
    <property type="evidence" value="ECO:0007669"/>
    <property type="project" value="TreeGrafter"/>
</dbReference>
<dbReference type="GO" id="GO:0000978">
    <property type="term" value="F:RNA polymerase II cis-regulatory region sequence-specific DNA binding"/>
    <property type="evidence" value="ECO:0007669"/>
    <property type="project" value="InterPro"/>
</dbReference>
<evidence type="ECO:0000256" key="7">
    <source>
        <dbReference type="ARBA" id="ARBA00023163"/>
    </source>
</evidence>
<accession>A0A7U2MJW1</accession>
<keyword evidence="2" id="KW-0479">Metal-binding</keyword>
<proteinExistence type="predicted"/>
<keyword evidence="6" id="KW-0805">Transcription regulation</keyword>
<keyword evidence="3" id="KW-0677">Repeat</keyword>
<dbReference type="PANTHER" id="PTHR40626">
    <property type="entry name" value="MIP31509P"/>
    <property type="match status" value="1"/>
</dbReference>
<organism evidence="11 12">
    <name type="scientific">Aspergillus flavus (strain ATCC 200026 / FGSC A1120 / IAM 13836 / NRRL 3357 / JCM 12722 / SRRC 167)</name>
    <dbReference type="NCBI Taxonomy" id="332952"/>
    <lineage>
        <taxon>Eukaryota</taxon>
        <taxon>Fungi</taxon>
        <taxon>Dikarya</taxon>
        <taxon>Ascomycota</taxon>
        <taxon>Pezizomycotina</taxon>
        <taxon>Eurotiomycetes</taxon>
        <taxon>Eurotiomycetidae</taxon>
        <taxon>Eurotiales</taxon>
        <taxon>Aspergillaceae</taxon>
        <taxon>Aspergillus</taxon>
        <taxon>Aspergillus subgen. Circumdati</taxon>
    </lineage>
</organism>
<keyword evidence="12" id="KW-1185">Reference proteome</keyword>
<dbReference type="GO" id="GO:0006351">
    <property type="term" value="P:DNA-templated transcription"/>
    <property type="evidence" value="ECO:0007669"/>
    <property type="project" value="InterPro"/>
</dbReference>
<evidence type="ECO:0000256" key="5">
    <source>
        <dbReference type="ARBA" id="ARBA00022833"/>
    </source>
</evidence>